<dbReference type="RefSeq" id="XP_001610486.1">
    <property type="nucleotide sequence ID" value="XM_001610436.1"/>
</dbReference>
<dbReference type="STRING" id="5865.A7AQU9"/>
<dbReference type="Proteomes" id="UP000002173">
    <property type="component" value="Unassembled WGS sequence"/>
</dbReference>
<keyword evidence="6" id="KW-1185">Reference proteome</keyword>
<dbReference type="InterPro" id="IPR000994">
    <property type="entry name" value="Pept_M24"/>
</dbReference>
<reference evidence="6" key="5">
    <citation type="journal article" date="2021" name="Int. J. Parasitol.">
        <title>Comparative analysis of gene expression between Babesia bovis blood stages and kinetes allowed by improved genome annotation.</title>
        <authorList>
            <person name="Ueti M.W."/>
            <person name="Johnson W.C."/>
            <person name="Kappmeyer L.S."/>
            <person name="Herndon D.R."/>
            <person name="Mousel M.R."/>
            <person name="Reif K.E."/>
            <person name="Taus N.S."/>
            <person name="Ifeonu O.O."/>
            <person name="Silva J.C."/>
            <person name="Suarez C.E."/>
            <person name="Brayton K.A."/>
        </authorList>
    </citation>
    <scope>NUCLEOTIDE SEQUENCE [LARGE SCALE GENOMIC DNA]</scope>
</reference>
<reference evidence="5" key="2">
    <citation type="submission" date="2007-08" db="EMBL/GenBank/DDBJ databases">
        <authorList>
            <person name="Nene V."/>
        </authorList>
    </citation>
    <scope>NUCLEOTIDE SEQUENCE</scope>
    <source>
        <strain evidence="5">T2Bo</strain>
    </source>
</reference>
<dbReference type="KEGG" id="bbo:BBOV_IV005570"/>
<dbReference type="VEuPathDB" id="PiroplasmaDB:BBOV_IV005570"/>
<dbReference type="FunCoup" id="A7AQU9">
    <property type="interactions" value="599"/>
</dbReference>
<dbReference type="Gene3D" id="3.90.230.10">
    <property type="entry name" value="Creatinase/methionine aminopeptidase superfamily"/>
    <property type="match status" value="1"/>
</dbReference>
<dbReference type="InterPro" id="IPR036388">
    <property type="entry name" value="WH-like_DNA-bd_sf"/>
</dbReference>
<comment type="similarity">
    <text evidence="1">Belongs to the peptidase M24 family.</text>
</comment>
<dbReference type="GeneID" id="5478720"/>
<dbReference type="CDD" id="cd01089">
    <property type="entry name" value="PA2G4-like"/>
    <property type="match status" value="1"/>
</dbReference>
<sequence>MASNTTANNPADGKPEVNENDISNSDIVTKYRTAANIADTILQKLIDEVKVGACVKTLCKMGDDMILAETAKVYNKKENGRKIEKGIAFPTCVSINEICDNFSPLEPGAVIADGDLVKVSLGCHIDGYLGLVTHTVYVGNNITGKAANVLSAAWNGCQAAIREMKVGNSSQAVSKVIEQVAAEYKCTPLIGYVSHEIKRHVIEGSRFIPGGTRIEDKAETFTFNANEAYALNVIMSTGDGKAKATEHKSTIYRTEVQNRYTLKTSLGRAFISQVNSKFPTFPFHIGAIDDERVLKAGLPEAVRHKLITPYRVETEKSGELVAHFTCVILIGAGGTKKINGLSFQQETICNPDYTIQDEHIKQLLATPLMTKTKKTSKTAGKTKDETPNE</sequence>
<dbReference type="SUPFAM" id="SSF55920">
    <property type="entry name" value="Creatinase/aminopeptidase"/>
    <property type="match status" value="1"/>
</dbReference>
<dbReference type="AlphaFoldDB" id="A7AQU9"/>
<proteinExistence type="evidence at transcript level"/>
<reference evidence="6" key="4">
    <citation type="journal article" date="2020" name="Data Brief">
        <title>Transcriptome dataset of Babesia bovis life stages within vertebrate and invertebrate hosts.</title>
        <authorList>
            <person name="Ueti M.W."/>
            <person name="Johnson W.C."/>
            <person name="Kappmeyer L.S."/>
            <person name="Herndon D.R."/>
            <person name="Mousel M.R."/>
            <person name="Reif K.E."/>
            <person name="Taus N.S."/>
            <person name="Ifeonu O.O."/>
            <person name="Silva J.C."/>
            <person name="Suarez C.E."/>
            <person name="Brayton K.A."/>
        </authorList>
    </citation>
    <scope>NUCLEOTIDE SEQUENCE [LARGE SCALE GENOMIC DNA]</scope>
</reference>
<protein>
    <submittedName>
        <fullName evidence="5">Proliferation-associated protein 2g4, putative</fullName>
    </submittedName>
</protein>
<name>A7AQU9_BABBO</name>
<evidence type="ECO:0000256" key="1">
    <source>
        <dbReference type="ARBA" id="ARBA00007319"/>
    </source>
</evidence>
<evidence type="ECO:0000313" key="5">
    <source>
        <dbReference type="EMBL" id="EDO06918.1"/>
    </source>
</evidence>
<dbReference type="Gene3D" id="1.10.10.10">
    <property type="entry name" value="Winged helix-like DNA-binding domain superfamily/Winged helix DNA-binding domain"/>
    <property type="match status" value="1"/>
</dbReference>
<gene>
    <name evidence="4 5" type="ORF">BBOV_IV005570</name>
</gene>
<feature type="region of interest" description="Disordered" evidence="2">
    <location>
        <begin position="1"/>
        <end position="21"/>
    </location>
</feature>
<dbReference type="InterPro" id="IPR047113">
    <property type="entry name" value="PA2G4/ARX1"/>
</dbReference>
<dbReference type="FunFam" id="1.10.10.10:FF:000029">
    <property type="entry name" value="Proliferation-associated 2G4, a"/>
    <property type="match status" value="1"/>
</dbReference>
<dbReference type="InterPro" id="IPR036390">
    <property type="entry name" value="WH_DNA-bd_sf"/>
</dbReference>
<dbReference type="Pfam" id="PF00557">
    <property type="entry name" value="Peptidase_M24"/>
    <property type="match status" value="1"/>
</dbReference>
<evidence type="ECO:0000313" key="4">
    <source>
        <dbReference type="EMBL" id="BAN65292.1"/>
    </source>
</evidence>
<evidence type="ECO:0000313" key="6">
    <source>
        <dbReference type="Proteomes" id="UP000002173"/>
    </source>
</evidence>
<accession>A7AQU9</accession>
<dbReference type="SUPFAM" id="SSF46785">
    <property type="entry name" value="Winged helix' DNA-binding domain"/>
    <property type="match status" value="1"/>
</dbReference>
<reference evidence="5 6" key="1">
    <citation type="journal article" date="2007" name="PLoS Pathog.">
        <title>Genome sequence of Babesia bovis and comparative analysis of apicomplexan hemoprotozoa.</title>
        <authorList>
            <person name="Brayton K.A."/>
            <person name="Lau A.O.T."/>
            <person name="Herndon D.R."/>
            <person name="Hannick L."/>
            <person name="Kappmeyer L.S."/>
            <person name="Berens S.J."/>
            <person name="Bidwell S.L."/>
            <person name="Brown W.C."/>
            <person name="Crabtree J."/>
            <person name="Fadrosh D."/>
            <person name="Feldblum T."/>
            <person name="Forberger H.A."/>
            <person name="Haas B.J."/>
            <person name="Howell J.M."/>
            <person name="Khouri H."/>
            <person name="Koo H."/>
            <person name="Mann D.J."/>
            <person name="Norimine J."/>
            <person name="Paulsen I.T."/>
            <person name="Radune D."/>
            <person name="Ren Q."/>
            <person name="Smith R.K. Jr."/>
            <person name="Suarez C.E."/>
            <person name="White O."/>
            <person name="Wortman J.R."/>
            <person name="Knowles D.P. Jr."/>
            <person name="McElwain T.F."/>
            <person name="Nene V.M."/>
        </authorList>
    </citation>
    <scope>NUCLEOTIDE SEQUENCE [LARGE SCALE GENOMIC DNA]</scope>
    <source>
        <strain evidence="5">T2Bo</strain>
    </source>
</reference>
<dbReference type="PANTHER" id="PTHR10804:SF11">
    <property type="entry name" value="PROLIFERATION-ASSOCIATED PROTEIN 2G4"/>
    <property type="match status" value="1"/>
</dbReference>
<organism evidence="5 6">
    <name type="scientific">Babesia bovis</name>
    <dbReference type="NCBI Taxonomy" id="5865"/>
    <lineage>
        <taxon>Eukaryota</taxon>
        <taxon>Sar</taxon>
        <taxon>Alveolata</taxon>
        <taxon>Apicomplexa</taxon>
        <taxon>Aconoidasida</taxon>
        <taxon>Piroplasmida</taxon>
        <taxon>Babesiidae</taxon>
        <taxon>Babesia</taxon>
    </lineage>
</organism>
<dbReference type="PANTHER" id="PTHR10804">
    <property type="entry name" value="PROTEASE FAMILY M24 METHIONYL AMINOPEPTIDASE, AMINOPEPTIDASE P"/>
    <property type="match status" value="1"/>
</dbReference>
<dbReference type="OMA" id="SRMFYSE"/>
<dbReference type="EMBL" id="AAXT01000002">
    <property type="protein sequence ID" value="EDO06918.1"/>
    <property type="molecule type" value="Genomic_DNA"/>
</dbReference>
<dbReference type="EMBL" id="AK441498">
    <property type="protein sequence ID" value="BAN65292.1"/>
    <property type="molecule type" value="mRNA"/>
</dbReference>
<evidence type="ECO:0000256" key="2">
    <source>
        <dbReference type="SAM" id="MobiDB-lite"/>
    </source>
</evidence>
<evidence type="ECO:0000259" key="3">
    <source>
        <dbReference type="Pfam" id="PF00557"/>
    </source>
</evidence>
<dbReference type="InterPro" id="IPR036005">
    <property type="entry name" value="Creatinase/aminopeptidase-like"/>
</dbReference>
<dbReference type="eggNOG" id="KOG2776">
    <property type="taxonomic scope" value="Eukaryota"/>
</dbReference>
<feature type="domain" description="Peptidase M24" evidence="3">
    <location>
        <begin position="30"/>
        <end position="206"/>
    </location>
</feature>
<reference evidence="4" key="3">
    <citation type="journal article" date="2014" name="BMC Genomics">
        <title>The Babesia bovis gene and promoter model: an update from full-length EST analysis.</title>
        <authorList>
            <person name="Yamagishi J."/>
            <person name="Wakaguri H."/>
            <person name="Yokoyama N."/>
            <person name="Yamashita R."/>
            <person name="Suzuki Y."/>
            <person name="Xuan X."/>
            <person name="Igarashi I."/>
        </authorList>
    </citation>
    <scope>NUCLEOTIDE SEQUENCE</scope>
    <source>
        <strain evidence="4">Texas</strain>
    </source>
</reference>